<dbReference type="EMBL" id="QCYY01004120">
    <property type="protein sequence ID" value="ROT61539.1"/>
    <property type="molecule type" value="Genomic_DNA"/>
</dbReference>
<evidence type="ECO:0000256" key="7">
    <source>
        <dbReference type="SAM" id="MobiDB-lite"/>
    </source>
</evidence>
<name>A0A3R7QA92_PENVA</name>
<dbReference type="PANTHER" id="PTHR47760:SF1">
    <property type="entry name" value="G-PROTEIN COUPLED RECEPTORS FAMILY 1 PROFILE DOMAIN-CONTAINING PROTEIN"/>
    <property type="match status" value="1"/>
</dbReference>
<feature type="transmembrane region" description="Helical" evidence="8">
    <location>
        <begin position="288"/>
        <end position="313"/>
    </location>
</feature>
<dbReference type="GO" id="GO:0016020">
    <property type="term" value="C:membrane"/>
    <property type="evidence" value="ECO:0007669"/>
    <property type="project" value="UniProtKB-SubCell"/>
</dbReference>
<dbReference type="PROSITE" id="PS50262">
    <property type="entry name" value="G_PROTEIN_RECEP_F1_2"/>
    <property type="match status" value="1"/>
</dbReference>
<dbReference type="SUPFAM" id="SSF81321">
    <property type="entry name" value="Family A G protein-coupled receptor-like"/>
    <property type="match status" value="1"/>
</dbReference>
<evidence type="ECO:0000256" key="4">
    <source>
        <dbReference type="ARBA" id="ARBA00022989"/>
    </source>
</evidence>
<comment type="subcellular location">
    <subcellularLocation>
        <location evidence="1">Membrane</location>
    </subcellularLocation>
</comment>
<feature type="transmembrane region" description="Helical" evidence="8">
    <location>
        <begin position="143"/>
        <end position="165"/>
    </location>
</feature>
<proteinExistence type="inferred from homology"/>
<evidence type="ECO:0000313" key="10">
    <source>
        <dbReference type="EMBL" id="ROT61539.1"/>
    </source>
</evidence>
<keyword evidence="4 8" id="KW-1133">Transmembrane helix</keyword>
<evidence type="ECO:0000256" key="5">
    <source>
        <dbReference type="ARBA" id="ARBA00023136"/>
    </source>
</evidence>
<dbReference type="Gene3D" id="1.20.1070.10">
    <property type="entry name" value="Rhodopsin 7-helix transmembrane proteins"/>
    <property type="match status" value="1"/>
</dbReference>
<accession>A0A3R7QA92</accession>
<evidence type="ECO:0000256" key="6">
    <source>
        <dbReference type="RuleBase" id="RU000688"/>
    </source>
</evidence>
<evidence type="ECO:0000256" key="2">
    <source>
        <dbReference type="ARBA" id="ARBA00010663"/>
    </source>
</evidence>
<keyword evidence="3 6" id="KW-0812">Transmembrane</keyword>
<feature type="transmembrane region" description="Helical" evidence="8">
    <location>
        <begin position="186"/>
        <end position="206"/>
    </location>
</feature>
<dbReference type="CDD" id="cd14978">
    <property type="entry name" value="7tmA_FMRFamide_R-like"/>
    <property type="match status" value="1"/>
</dbReference>
<feature type="transmembrane region" description="Helical" evidence="8">
    <location>
        <begin position="32"/>
        <end position="56"/>
    </location>
</feature>
<keyword evidence="5 8" id="KW-0472">Membrane</keyword>
<dbReference type="PROSITE" id="PS00237">
    <property type="entry name" value="G_PROTEIN_RECEP_F1_1"/>
    <property type="match status" value="1"/>
</dbReference>
<sequence>MSFTSPTTATTFCDSASLDDFEVERLDSLYYWVYQVSFPILVFIGVLANVLNLVVLTRPRMRNKTYSLSTRFPGAVSCHLRPRVSSATCLPQQRQSLTLPCSRRWMRALAMADMALCLLTIPVCLSNGGHGATAYSTALYYSLFGWSVSIGAQIFSYYLMVWFAYDRFLAVCRHAEYRDSQRREVFNRRVAGTLAGVAALYLPTVLVGRVCQEASGGWLPIDGYSEQRIHGWYRVYSWVREVISRLVPAVLITVCNIKITLKLRQLRSVRESFISGISPARREKERRLVFLLFWVTALFYVYNTPVTVFYVVFLDQNILDSHRIDHADYWVLVFGALSNLLQMLGNVSNFVLYFLVNPDFHRTLQALLGVRAADDAADADSNRSTVRRTQSLNATQPERGAKDDLSDSGIDQPTDLPAEDARL</sequence>
<evidence type="ECO:0000259" key="9">
    <source>
        <dbReference type="PROSITE" id="PS50262"/>
    </source>
</evidence>
<dbReference type="GO" id="GO:0004930">
    <property type="term" value="F:G protein-coupled receptor activity"/>
    <property type="evidence" value="ECO:0007669"/>
    <property type="project" value="UniProtKB-KW"/>
</dbReference>
<evidence type="ECO:0000313" key="11">
    <source>
        <dbReference type="Proteomes" id="UP000283509"/>
    </source>
</evidence>
<protein>
    <recommendedName>
        <fullName evidence="9">G-protein coupled receptors family 1 profile domain-containing protein</fullName>
    </recommendedName>
</protein>
<keyword evidence="6" id="KW-0297">G-protein coupled receptor</keyword>
<dbReference type="InterPro" id="IPR053093">
    <property type="entry name" value="GPCR-like"/>
</dbReference>
<evidence type="ECO:0000256" key="8">
    <source>
        <dbReference type="SAM" id="Phobius"/>
    </source>
</evidence>
<dbReference type="AlphaFoldDB" id="A0A3R7QA92"/>
<gene>
    <name evidence="10" type="ORF">C7M84_020669</name>
</gene>
<evidence type="ECO:0000256" key="1">
    <source>
        <dbReference type="ARBA" id="ARBA00004370"/>
    </source>
</evidence>
<keyword evidence="6" id="KW-0675">Receptor</keyword>
<feature type="transmembrane region" description="Helical" evidence="8">
    <location>
        <begin position="242"/>
        <end position="261"/>
    </location>
</feature>
<dbReference type="PRINTS" id="PR00237">
    <property type="entry name" value="GPCRRHODOPSN"/>
</dbReference>
<feature type="region of interest" description="Disordered" evidence="7">
    <location>
        <begin position="379"/>
        <end position="423"/>
    </location>
</feature>
<keyword evidence="11" id="KW-1185">Reference proteome</keyword>
<dbReference type="InterPro" id="IPR000276">
    <property type="entry name" value="GPCR_Rhodpsn"/>
</dbReference>
<feature type="domain" description="G-protein coupled receptors family 1 profile" evidence="9">
    <location>
        <begin position="48"/>
        <end position="353"/>
    </location>
</feature>
<feature type="transmembrane region" description="Helical" evidence="8">
    <location>
        <begin position="329"/>
        <end position="356"/>
    </location>
</feature>
<dbReference type="OrthoDB" id="6344062at2759"/>
<feature type="compositionally biased region" description="Polar residues" evidence="7">
    <location>
        <begin position="382"/>
        <end position="396"/>
    </location>
</feature>
<dbReference type="Proteomes" id="UP000283509">
    <property type="component" value="Unassembled WGS sequence"/>
</dbReference>
<keyword evidence="6" id="KW-0807">Transducer</keyword>
<comment type="similarity">
    <text evidence="2 6">Belongs to the G-protein coupled receptor 1 family.</text>
</comment>
<dbReference type="Pfam" id="PF00001">
    <property type="entry name" value="7tm_1"/>
    <property type="match status" value="1"/>
</dbReference>
<reference evidence="10 11" key="1">
    <citation type="submission" date="2018-04" db="EMBL/GenBank/DDBJ databases">
        <authorList>
            <person name="Zhang X."/>
            <person name="Yuan J."/>
            <person name="Li F."/>
            <person name="Xiang J."/>
        </authorList>
    </citation>
    <scope>NUCLEOTIDE SEQUENCE [LARGE SCALE GENOMIC DNA]</scope>
    <source>
        <tissue evidence="10">Muscle</tissue>
    </source>
</reference>
<reference evidence="10 11" key="2">
    <citation type="submission" date="2019-01" db="EMBL/GenBank/DDBJ databases">
        <title>The decoding of complex shrimp genome reveals the adaptation for benthos swimmer, frequently molting mechanism and breeding impact on genome.</title>
        <authorList>
            <person name="Sun Y."/>
            <person name="Gao Y."/>
            <person name="Yu Y."/>
        </authorList>
    </citation>
    <scope>NUCLEOTIDE SEQUENCE [LARGE SCALE GENOMIC DNA]</scope>
    <source>
        <tissue evidence="10">Muscle</tissue>
    </source>
</reference>
<dbReference type="PANTHER" id="PTHR47760">
    <property type="entry name" value="G-PROTEIN COUPLED RECEPTOR B0563.6-LIKE PROTEIN-RELATED"/>
    <property type="match status" value="1"/>
</dbReference>
<dbReference type="InterPro" id="IPR017452">
    <property type="entry name" value="GPCR_Rhodpsn_7TM"/>
</dbReference>
<organism evidence="10 11">
    <name type="scientific">Penaeus vannamei</name>
    <name type="common">Whiteleg shrimp</name>
    <name type="synonym">Litopenaeus vannamei</name>
    <dbReference type="NCBI Taxonomy" id="6689"/>
    <lineage>
        <taxon>Eukaryota</taxon>
        <taxon>Metazoa</taxon>
        <taxon>Ecdysozoa</taxon>
        <taxon>Arthropoda</taxon>
        <taxon>Crustacea</taxon>
        <taxon>Multicrustacea</taxon>
        <taxon>Malacostraca</taxon>
        <taxon>Eumalacostraca</taxon>
        <taxon>Eucarida</taxon>
        <taxon>Decapoda</taxon>
        <taxon>Dendrobranchiata</taxon>
        <taxon>Penaeoidea</taxon>
        <taxon>Penaeidae</taxon>
        <taxon>Penaeus</taxon>
    </lineage>
</organism>
<comment type="caution">
    <text evidence="10">The sequence shown here is derived from an EMBL/GenBank/DDBJ whole genome shotgun (WGS) entry which is preliminary data.</text>
</comment>
<evidence type="ECO:0000256" key="3">
    <source>
        <dbReference type="ARBA" id="ARBA00022692"/>
    </source>
</evidence>